<dbReference type="EMBL" id="JARIHO010000119">
    <property type="protein sequence ID" value="KAJ7302192.1"/>
    <property type="molecule type" value="Genomic_DNA"/>
</dbReference>
<evidence type="ECO:0000313" key="2">
    <source>
        <dbReference type="EMBL" id="KAJ7302192.1"/>
    </source>
</evidence>
<reference evidence="2" key="1">
    <citation type="submission" date="2023-03" db="EMBL/GenBank/DDBJ databases">
        <title>Massive genome expansion in bonnet fungi (Mycena s.s.) driven by repeated elements and novel gene families across ecological guilds.</title>
        <authorList>
            <consortium name="Lawrence Berkeley National Laboratory"/>
            <person name="Harder C.B."/>
            <person name="Miyauchi S."/>
            <person name="Viragh M."/>
            <person name="Kuo A."/>
            <person name="Thoen E."/>
            <person name="Andreopoulos B."/>
            <person name="Lu D."/>
            <person name="Skrede I."/>
            <person name="Drula E."/>
            <person name="Henrissat B."/>
            <person name="Morin E."/>
            <person name="Kohler A."/>
            <person name="Barry K."/>
            <person name="LaButti K."/>
            <person name="Morin E."/>
            <person name="Salamov A."/>
            <person name="Lipzen A."/>
            <person name="Mereny Z."/>
            <person name="Hegedus B."/>
            <person name="Baldrian P."/>
            <person name="Stursova M."/>
            <person name="Weitz H."/>
            <person name="Taylor A."/>
            <person name="Grigoriev I.V."/>
            <person name="Nagy L.G."/>
            <person name="Martin F."/>
            <person name="Kauserud H."/>
        </authorList>
    </citation>
    <scope>NUCLEOTIDE SEQUENCE</scope>
    <source>
        <strain evidence="2">CBHHK002</strain>
    </source>
</reference>
<feature type="region of interest" description="Disordered" evidence="1">
    <location>
        <begin position="248"/>
        <end position="290"/>
    </location>
</feature>
<evidence type="ECO:0000256" key="1">
    <source>
        <dbReference type="SAM" id="MobiDB-lite"/>
    </source>
</evidence>
<name>A0AAD7E7W9_9AGAR</name>
<proteinExistence type="predicted"/>
<sequence length="331" mass="35637">MDYIWVCTTQTCADAESASAHCGFVRLPRRAGLDAPDVFRATRVRAHRCATSHPSSPQTDAVASTPPVRQLTCTHYYYIFARLDGEHSIGWLSGTHRSESEGDAAVELGVDTVRIPGVCMTRADSTPPARRSQLGEHVALDPPPRVSGLAGRAGALSASIPTCPRVDSPPRGTPPDSRSAFCAHSIPARPGLLHDSCGVTLPDLGSVLRALDPTLRITGVCTTRACADSTPPARRSLLGERVLCTLDRIPPPSARTDSQRSSPTRPVRYMGSQTETTTPPTRSAPQPGAVRICDVSKPPARSRYRDRKCAHLGYHSSRLPLLMRTRAGEIR</sequence>
<comment type="caution">
    <text evidence="2">The sequence shown here is derived from an EMBL/GenBank/DDBJ whole genome shotgun (WGS) entry which is preliminary data.</text>
</comment>
<keyword evidence="3" id="KW-1185">Reference proteome</keyword>
<feature type="compositionally biased region" description="Polar residues" evidence="1">
    <location>
        <begin position="271"/>
        <end position="284"/>
    </location>
</feature>
<gene>
    <name evidence="2" type="ORF">DFH08DRAFT_989761</name>
</gene>
<accession>A0AAD7E7W9</accession>
<dbReference type="Proteomes" id="UP001218218">
    <property type="component" value="Unassembled WGS sequence"/>
</dbReference>
<dbReference type="AlphaFoldDB" id="A0AAD7E7W9"/>
<protein>
    <submittedName>
        <fullName evidence="2">Uncharacterized protein</fullName>
    </submittedName>
</protein>
<feature type="compositionally biased region" description="Polar residues" evidence="1">
    <location>
        <begin position="255"/>
        <end position="264"/>
    </location>
</feature>
<organism evidence="2 3">
    <name type="scientific">Mycena albidolilacea</name>
    <dbReference type="NCBI Taxonomy" id="1033008"/>
    <lineage>
        <taxon>Eukaryota</taxon>
        <taxon>Fungi</taxon>
        <taxon>Dikarya</taxon>
        <taxon>Basidiomycota</taxon>
        <taxon>Agaricomycotina</taxon>
        <taxon>Agaricomycetes</taxon>
        <taxon>Agaricomycetidae</taxon>
        <taxon>Agaricales</taxon>
        <taxon>Marasmiineae</taxon>
        <taxon>Mycenaceae</taxon>
        <taxon>Mycena</taxon>
    </lineage>
</organism>
<evidence type="ECO:0000313" key="3">
    <source>
        <dbReference type="Proteomes" id="UP001218218"/>
    </source>
</evidence>